<dbReference type="Pfam" id="PF11950">
    <property type="entry name" value="DUF3467"/>
    <property type="match status" value="1"/>
</dbReference>
<proteinExistence type="predicted"/>
<gene>
    <name evidence="1" type="ORF">H8E29_03535</name>
</gene>
<dbReference type="EMBL" id="JACNJN010000060">
    <property type="protein sequence ID" value="MBC8334315.1"/>
    <property type="molecule type" value="Genomic_DNA"/>
</dbReference>
<dbReference type="Proteomes" id="UP000614469">
    <property type="component" value="Unassembled WGS sequence"/>
</dbReference>
<name>A0A8J6NK08_9CHLR</name>
<reference evidence="1 2" key="1">
    <citation type="submission" date="2020-08" db="EMBL/GenBank/DDBJ databases">
        <title>Bridging the membrane lipid divide: bacteria of the FCB group superphylum have the potential to synthesize archaeal ether lipids.</title>
        <authorList>
            <person name="Villanueva L."/>
            <person name="Von Meijenfeldt F.A.B."/>
            <person name="Westbye A.B."/>
            <person name="Yadav S."/>
            <person name="Hopmans E.C."/>
            <person name="Dutilh B.E."/>
            <person name="Sinninghe Damste J.S."/>
        </authorList>
    </citation>
    <scope>NUCLEOTIDE SEQUENCE [LARGE SCALE GENOMIC DNA]</scope>
    <source>
        <strain evidence="1">NIOZ-UU36</strain>
    </source>
</reference>
<dbReference type="AlphaFoldDB" id="A0A8J6NK08"/>
<evidence type="ECO:0000313" key="2">
    <source>
        <dbReference type="Proteomes" id="UP000614469"/>
    </source>
</evidence>
<sequence length="106" mass="12076">MPDKKKPEIKEKAIRLIWDSPEGLPAYANQIQVTHAGGNDFHIYFGYVAPPLTHGLTEEEIEEMPDKLSIKPLTNIVITPDMMRAIVQVLSDNLDKYDEREKGKDK</sequence>
<organism evidence="1 2">
    <name type="scientific">Candidatus Desulfolinea nitratireducens</name>
    <dbReference type="NCBI Taxonomy" id="2841698"/>
    <lineage>
        <taxon>Bacteria</taxon>
        <taxon>Bacillati</taxon>
        <taxon>Chloroflexota</taxon>
        <taxon>Anaerolineae</taxon>
        <taxon>Anaerolineales</taxon>
        <taxon>Anaerolineales incertae sedis</taxon>
        <taxon>Candidatus Desulfolinea</taxon>
    </lineage>
</organism>
<accession>A0A8J6NK08</accession>
<protein>
    <submittedName>
        <fullName evidence="1">DUF3467 domain-containing protein</fullName>
    </submittedName>
</protein>
<comment type="caution">
    <text evidence="1">The sequence shown here is derived from an EMBL/GenBank/DDBJ whole genome shotgun (WGS) entry which is preliminary data.</text>
</comment>
<evidence type="ECO:0000313" key="1">
    <source>
        <dbReference type="EMBL" id="MBC8334315.1"/>
    </source>
</evidence>
<dbReference type="InterPro" id="IPR021857">
    <property type="entry name" value="DUF3467"/>
</dbReference>